<comment type="caution">
    <text evidence="1">The sequence shown here is derived from an EMBL/GenBank/DDBJ whole genome shotgun (WGS) entry which is preliminary data.</text>
</comment>
<dbReference type="Pfam" id="PF06338">
    <property type="entry name" value="ComK"/>
    <property type="match status" value="1"/>
</dbReference>
<reference evidence="1 2" key="1">
    <citation type="journal article" date="2022" name="Evol. Bioinform. Online">
        <title>Draft Genome Sequence of Oceanobacillus jordanicus Strain GSFE11, a Halotolerant Plant Growth-Promoting Bacterial Endophyte Isolated From the Jordan Valley.</title>
        <authorList>
            <person name="Alhindi T."/>
            <person name="Albdaiwi R."/>
        </authorList>
    </citation>
    <scope>NUCLEOTIDE SEQUENCE [LARGE SCALE GENOMIC DNA]</scope>
    <source>
        <strain evidence="1 2">GSFE11</strain>
    </source>
</reference>
<keyword evidence="2" id="KW-1185">Reference proteome</keyword>
<protein>
    <submittedName>
        <fullName evidence="1">Competence protein ComK</fullName>
    </submittedName>
</protein>
<sequence length="163" mass="18259">MGETITSVYIITPKTKAIISHESSYYKSLIYETGKERHSIHTPTQIIDNNCLIFGASHEGIKKSVKDILRASSKLPIPVIPQEGVYMIPTASSKNKDCVWISYHQIASYEQQGDKTYISFLDGTGIYASTTESSFDMQYKRTSQLIVHLNRSVIFGRAAFPST</sequence>
<proteinExistence type="predicted"/>
<gene>
    <name evidence="1" type="ORF">K3T81_02320</name>
</gene>
<dbReference type="AlphaFoldDB" id="A0AAW5B2S6"/>
<dbReference type="InterPro" id="IPR010461">
    <property type="entry name" value="ComK"/>
</dbReference>
<dbReference type="EMBL" id="JAIFZM010000002">
    <property type="protein sequence ID" value="MCG3417975.1"/>
    <property type="molecule type" value="Genomic_DNA"/>
</dbReference>
<evidence type="ECO:0000313" key="2">
    <source>
        <dbReference type="Proteomes" id="UP001199631"/>
    </source>
</evidence>
<organism evidence="1 2">
    <name type="scientific">Oceanobacillus jordanicus</name>
    <dbReference type="NCBI Taxonomy" id="2867266"/>
    <lineage>
        <taxon>Bacteria</taxon>
        <taxon>Bacillati</taxon>
        <taxon>Bacillota</taxon>
        <taxon>Bacilli</taxon>
        <taxon>Bacillales</taxon>
        <taxon>Bacillaceae</taxon>
        <taxon>Oceanobacillus</taxon>
    </lineage>
</organism>
<dbReference type="RefSeq" id="WP_106898002.1">
    <property type="nucleotide sequence ID" value="NZ_JAIFZM010000002.1"/>
</dbReference>
<dbReference type="Proteomes" id="UP001199631">
    <property type="component" value="Unassembled WGS sequence"/>
</dbReference>
<accession>A0AAW5B2S6</accession>
<evidence type="ECO:0000313" key="1">
    <source>
        <dbReference type="EMBL" id="MCG3417975.1"/>
    </source>
</evidence>
<dbReference type="GO" id="GO:0030420">
    <property type="term" value="P:establishment of competence for transformation"/>
    <property type="evidence" value="ECO:0007669"/>
    <property type="project" value="InterPro"/>
</dbReference>
<name>A0AAW5B2S6_9BACI</name>